<evidence type="ECO:0000256" key="1">
    <source>
        <dbReference type="ARBA" id="ARBA00000451"/>
    </source>
</evidence>
<evidence type="ECO:0000313" key="8">
    <source>
        <dbReference type="RefSeq" id="XP_029633811.2"/>
    </source>
</evidence>
<feature type="compositionally biased region" description="Basic and acidic residues" evidence="5">
    <location>
        <begin position="1885"/>
        <end position="1903"/>
    </location>
</feature>
<feature type="region of interest" description="Disordered" evidence="5">
    <location>
        <begin position="1539"/>
        <end position="1571"/>
    </location>
</feature>
<feature type="compositionally biased region" description="Basic residues" evidence="5">
    <location>
        <begin position="1639"/>
        <end position="1649"/>
    </location>
</feature>
<keyword evidence="3" id="KW-0378">Hydrolase</keyword>
<organism evidence="7 8">
    <name type="scientific">Octopus sinensis</name>
    <name type="common">East Asian common octopus</name>
    <dbReference type="NCBI Taxonomy" id="2607531"/>
    <lineage>
        <taxon>Eukaryota</taxon>
        <taxon>Metazoa</taxon>
        <taxon>Spiralia</taxon>
        <taxon>Lophotrochozoa</taxon>
        <taxon>Mollusca</taxon>
        <taxon>Cephalopoda</taxon>
        <taxon>Coleoidea</taxon>
        <taxon>Octopodiformes</taxon>
        <taxon>Octopoda</taxon>
        <taxon>Incirrata</taxon>
        <taxon>Octopodidae</taxon>
        <taxon>Octopus</taxon>
    </lineage>
</organism>
<feature type="domain" description="Peptidase C50" evidence="6">
    <location>
        <begin position="2271"/>
        <end position="2366"/>
    </location>
</feature>
<dbReference type="KEGG" id="osn:115209522"/>
<dbReference type="InterPro" id="IPR005314">
    <property type="entry name" value="Peptidase_C50"/>
</dbReference>
<dbReference type="Pfam" id="PF03568">
    <property type="entry name" value="Separin_C"/>
    <property type="match status" value="1"/>
</dbReference>
<protein>
    <recommendedName>
        <fullName evidence="2">separase</fullName>
        <ecNumber evidence="2">3.4.22.49</ecNumber>
    </recommendedName>
</protein>
<comment type="catalytic activity">
    <reaction evidence="1">
        <text>All bonds known to be hydrolyzed by this endopeptidase have arginine in P1 and an acidic residue in P4. P6 is often occupied by an acidic residue or by a hydroxy-amino-acid residue, the phosphorylation of which enhances cleavage.</text>
        <dbReference type="EC" id="3.4.22.49"/>
    </reaction>
</comment>
<feature type="region of interest" description="Disordered" evidence="5">
    <location>
        <begin position="1621"/>
        <end position="1680"/>
    </location>
</feature>
<dbReference type="GO" id="GO:0005737">
    <property type="term" value="C:cytoplasm"/>
    <property type="evidence" value="ECO:0007669"/>
    <property type="project" value="TreeGrafter"/>
</dbReference>
<reference evidence="8" key="1">
    <citation type="submission" date="2025-08" db="UniProtKB">
        <authorList>
            <consortium name="RefSeq"/>
        </authorList>
    </citation>
    <scope>IDENTIFICATION</scope>
</reference>
<evidence type="ECO:0000256" key="4">
    <source>
        <dbReference type="ARBA" id="ARBA00022829"/>
    </source>
</evidence>
<dbReference type="PANTHER" id="PTHR12792:SF0">
    <property type="entry name" value="SEPARIN"/>
    <property type="match status" value="1"/>
</dbReference>
<feature type="region of interest" description="Disordered" evidence="5">
    <location>
        <begin position="1865"/>
        <end position="1903"/>
    </location>
</feature>
<dbReference type="InterPro" id="IPR030397">
    <property type="entry name" value="SEPARIN_core_dom"/>
</dbReference>
<keyword evidence="7" id="KW-1185">Reference proteome</keyword>
<feature type="compositionally biased region" description="Basic and acidic residues" evidence="5">
    <location>
        <begin position="1539"/>
        <end position="1549"/>
    </location>
</feature>
<dbReference type="GO" id="GO:0004197">
    <property type="term" value="F:cysteine-type endopeptidase activity"/>
    <property type="evidence" value="ECO:0007669"/>
    <property type="project" value="InterPro"/>
</dbReference>
<accession>A0A6P7S6T5</accession>
<dbReference type="GO" id="GO:0072686">
    <property type="term" value="C:mitotic spindle"/>
    <property type="evidence" value="ECO:0007669"/>
    <property type="project" value="TreeGrafter"/>
</dbReference>
<feature type="compositionally biased region" description="Polar residues" evidence="5">
    <location>
        <begin position="1394"/>
        <end position="1403"/>
    </location>
</feature>
<dbReference type="GO" id="GO:0005634">
    <property type="term" value="C:nucleus"/>
    <property type="evidence" value="ECO:0007669"/>
    <property type="project" value="InterPro"/>
</dbReference>
<gene>
    <name evidence="8" type="primary">LOC115209522</name>
</gene>
<dbReference type="GO" id="GO:0005813">
    <property type="term" value="C:centrosome"/>
    <property type="evidence" value="ECO:0007669"/>
    <property type="project" value="TreeGrafter"/>
</dbReference>
<evidence type="ECO:0000259" key="6">
    <source>
        <dbReference type="PROSITE" id="PS51700"/>
    </source>
</evidence>
<sequence length="2449" mass="279035">MHIFKDTKIHEEGKDIIQSLKNRKCKEVYAQLKDYLLQSSESSNDTTLKYYGHFVVSVLRTSVTSIKEDGPQPTLLSIVDLSYNYFKKLQKHIKLTDPCFISKIFHVVLACITKVVDYVDYVLKFSELFYTELIELKSTNQDVSTLIKSPYLLNFAVKLEMQKEFTNFQLTLGIRHMALKLLTLNNQNISLLVSELGRTFERYRKQNNGNSTDMINCESAEIWDNILKCVHSSLLSEQEPNKFLTDVLELHIHHARFIYFYGKHYQNSKANFKKIQSFLQQNTKKGDNLLKGLTCLCDAILLLQQHETKDFDINFLFNCIENVNSKLKGVTTEINFSSNLSNLINDAYGIFIDCFSQWEPFKTGQLEKNMFLTVVELLDMSVSVLHKKPDEAENNNANRTGKYNVFIRNTYVVYMEVLYSLIKTDDAEEWLYEAERVARIYFSEVTHLYDVTKKILEKHLIFIGQWLRNFGRFCYINGYNKPGIGFYELSIDLLSIQETYGENVEQSYIKTHEYLAEFYKRCGNWEKALKTVISCLCINTDAAMVAALKMWIRIKKEHNKDSDLTNKTLKTYVEENVGASDKAKINLNQLLEKEWQMYQSSSIFRKSQRDLAISMLTELSKSAATTYQQCFYLYELAQLLWLNTQKDGKCGKDYLLEAIELMTPLFPSASSKEKILFGQANLLLYIFEHEDFCQKCAKGFKSDDENIDLDKVSEENQFQLSLKREFDLMEKLELFLEIFEKLFDDKKTFDDMPAIQITQILQTLLLANSIYTLTLKPLHSLRILTVALQLVNLSANVSVELRHKIILHLCSTLSSFGAVEAAWSILNAMSDPASDASKTANINSEDSETMSSLLKMLTHVELFLKQKQFTKGIELNQKVASHEIFQTNKTKLACAILGFSKRLLSKLKLVPATNSDCSDNSYSYDESPLEFAYESVRMYSTIVQYLNKPNNVDSYTCAPFADIGCSWAGSFDALEKWELVSNLLESLLHLSLIYCYVGDEREAKCFIKEGIKLSYILALPRWNATFQILLARINLLSNKIESAAKAMKEAKNILLTQENVVSRKIYQENMKKLITNTSPHSINVSTPEMFTMDDQLITKFRWSAELSDEETIMRKDNTCIYESTPLKVADTTNVTSQFSVDIPVLDNEDHKVKCGCHCCSDVVSQDLFLKYLVTQAELEQLTGNDILTENILTIAEDQYLKSCKHIKTNLEGLLQGKSLSCLLNQMCSENFKVTPENSLYINNCLFTLSRSYLVRCHLAENCSQFQLCYEYAKKGLLIFQSNHLDFSNPEVLYLHTGLTICLSNALRYVSDFSDIEEIISPDPNLDVMTLKLSNMTLQSETVSSGTIKTNIDKCVQDMEALSIIDKADNKTKRNAKKSVCKSRKEGMKSKSKNDNQSGEYPTTVLNNETCMSVDSYKWQSAQEKFKDCMDRKTKLSASEIFKDITAEHLSSVYDDDVIAESETGEKSVALDVDNDLCERVVLSKKLKTNKNIPEVCPTKTECSSKCETDNFVASCTQSIPHESSASSVYDILPLPENESLEKDQIPSKLRDKKRQPKVKTQSLYDSKLPQKLEAPKSLPLEVSTIKVNKRSSRQTKSFARPKSAVSNQIINSDLLPESHCDFESCQDSEPTSKQDSPLKKSHKTLKSRPTRLLDDQSIKSKITSESQNKEECKVKKTSSQKSKIPSKIIKPLCKVENNVIITKTTARCKSNPIIENLKSKGEFENNVYNFDEKSDNESGEKKVIKRRGRPPKKAVGWQSRLAEASNVIAREHRRSEVTNVLVDKIFSMSPERLSVAKCNNIWQSLPSPSFEQHNTSFSSDIDSFYHPAWKNAVDAAADDDDPSLLGDTSFGNLSVSSSELVRAAEDSDSSSECKRKPRVQRKPTLNREKLSRKYKTPSESEKPNSEYLQKIILENAYMQTSHFPPCSLHSCICKSLAVKCLPENPTKAAFYLNESQAVTLRHNLAVHLNRKIRRLLKDLSNSEDVKKQSDPSDQNTLVDNLRKAKTALKFGQKKDIIPSLIEAIHPDLTVCQVSVIHPHHDVPYLIVTRYRNSSVPTVISLSGYGTTQGKMVSKTFNFIQRGNRNSFHVLDKKHWWNTRHKLDKNMESVVNKMENLWLHSWKGILLGQLTNEEDQNKLKMLAVNVQKTIQKECQRTLNLECIEILIDSGELLSDECLESAVIDITGLQNQDSRLQSIKSLILRHCKNLNSSVAERHPVTLILDKEIQHLPWENMPILRKQAVTRIPSLYYLKIQKKFLHNQGSILTDGIDRSNTYYVLNPDANLQHTQETFKDWFQSIPDWEGVVGQPPTADQFISALTQKDVMIYCGHGSGSKYLHGDHLQNLNCHAAAILMGCSSGYMEAKGVLDECGMITNYYLAFCPMIVANLWDVTDKDIDRFLQAMLKSWISVGNCNEKKDCVTLTKAVVKARDACRLTYLIGCAPVVYGLPL</sequence>
<dbReference type="PROSITE" id="PS51700">
    <property type="entry name" value="SEPARIN"/>
    <property type="match status" value="1"/>
</dbReference>
<proteinExistence type="predicted"/>
<evidence type="ECO:0000256" key="2">
    <source>
        <dbReference type="ARBA" id="ARBA00012489"/>
    </source>
</evidence>
<dbReference type="RefSeq" id="XP_029633811.2">
    <property type="nucleotide sequence ID" value="XM_029777951.2"/>
</dbReference>
<dbReference type="GO" id="GO:0006508">
    <property type="term" value="P:proteolysis"/>
    <property type="evidence" value="ECO:0007669"/>
    <property type="project" value="InterPro"/>
</dbReference>
<feature type="region of interest" description="Disordered" evidence="5">
    <location>
        <begin position="1374"/>
        <end position="1403"/>
    </location>
</feature>
<name>A0A6P7S6T5_9MOLL</name>
<dbReference type="GO" id="GO:0051307">
    <property type="term" value="P:meiotic chromosome separation"/>
    <property type="evidence" value="ECO:0007669"/>
    <property type="project" value="TreeGrafter"/>
</dbReference>
<evidence type="ECO:0000313" key="7">
    <source>
        <dbReference type="Proteomes" id="UP000515154"/>
    </source>
</evidence>
<dbReference type="Proteomes" id="UP000515154">
    <property type="component" value="Linkage group LG3"/>
</dbReference>
<feature type="compositionally biased region" description="Basic and acidic residues" evidence="5">
    <location>
        <begin position="1382"/>
        <end position="1393"/>
    </location>
</feature>
<evidence type="ECO:0000256" key="3">
    <source>
        <dbReference type="ARBA" id="ARBA00022801"/>
    </source>
</evidence>
<dbReference type="PANTHER" id="PTHR12792">
    <property type="entry name" value="EXTRA SPINDLE POLES 1-RELATED"/>
    <property type="match status" value="1"/>
</dbReference>
<keyword evidence="4" id="KW-0159">Chromosome partition</keyword>
<dbReference type="EC" id="3.4.22.49" evidence="2"/>
<evidence type="ECO:0000256" key="5">
    <source>
        <dbReference type="SAM" id="MobiDB-lite"/>
    </source>
</evidence>